<dbReference type="RefSeq" id="XP_062648224.1">
    <property type="nucleotide sequence ID" value="XM_062787156.1"/>
</dbReference>
<dbReference type="GeneID" id="87823926"/>
<accession>A0AAN6U111</accession>
<comment type="caution">
    <text evidence="1">The sequence shown here is derived from an EMBL/GenBank/DDBJ whole genome shotgun (WGS) entry which is preliminary data.</text>
</comment>
<organism evidence="1 2">
    <name type="scientific">Parathielavia appendiculata</name>
    <dbReference type="NCBI Taxonomy" id="2587402"/>
    <lineage>
        <taxon>Eukaryota</taxon>
        <taxon>Fungi</taxon>
        <taxon>Dikarya</taxon>
        <taxon>Ascomycota</taxon>
        <taxon>Pezizomycotina</taxon>
        <taxon>Sordariomycetes</taxon>
        <taxon>Sordariomycetidae</taxon>
        <taxon>Sordariales</taxon>
        <taxon>Chaetomiaceae</taxon>
        <taxon>Parathielavia</taxon>
    </lineage>
</organism>
<sequence>MVTIAIVFCLSDEIFTTSCFPKVSPHPKYVHITQWPSARHGLLHPRLTVPFLQRRIYQGPPRCRCFLPLARRPPRRRRLVRTHHHYPVAAQEVCQPGPRLLRCLWAFLALHYVQYCVGKYCTMQMLSTPPYSLPGFRVFVGLWGAEPQVQRTGVAEMSLPQLNKATAAGPWVKVN</sequence>
<dbReference type="Proteomes" id="UP001302602">
    <property type="component" value="Unassembled WGS sequence"/>
</dbReference>
<proteinExistence type="predicted"/>
<dbReference type="EMBL" id="MU853227">
    <property type="protein sequence ID" value="KAK4124453.1"/>
    <property type="molecule type" value="Genomic_DNA"/>
</dbReference>
<gene>
    <name evidence="1" type="ORF">N657DRAFT_391711</name>
</gene>
<reference evidence="1" key="1">
    <citation type="journal article" date="2023" name="Mol. Phylogenet. Evol.">
        <title>Genome-scale phylogeny and comparative genomics of the fungal order Sordariales.</title>
        <authorList>
            <person name="Hensen N."/>
            <person name="Bonometti L."/>
            <person name="Westerberg I."/>
            <person name="Brannstrom I.O."/>
            <person name="Guillou S."/>
            <person name="Cros-Aarteil S."/>
            <person name="Calhoun S."/>
            <person name="Haridas S."/>
            <person name="Kuo A."/>
            <person name="Mondo S."/>
            <person name="Pangilinan J."/>
            <person name="Riley R."/>
            <person name="LaButti K."/>
            <person name="Andreopoulos B."/>
            <person name="Lipzen A."/>
            <person name="Chen C."/>
            <person name="Yan M."/>
            <person name="Daum C."/>
            <person name="Ng V."/>
            <person name="Clum A."/>
            <person name="Steindorff A."/>
            <person name="Ohm R.A."/>
            <person name="Martin F."/>
            <person name="Silar P."/>
            <person name="Natvig D.O."/>
            <person name="Lalanne C."/>
            <person name="Gautier V."/>
            <person name="Ament-Velasquez S.L."/>
            <person name="Kruys A."/>
            <person name="Hutchinson M.I."/>
            <person name="Powell A.J."/>
            <person name="Barry K."/>
            <person name="Miller A.N."/>
            <person name="Grigoriev I.V."/>
            <person name="Debuchy R."/>
            <person name="Gladieux P."/>
            <person name="Hiltunen Thoren M."/>
            <person name="Johannesson H."/>
        </authorList>
    </citation>
    <scope>NUCLEOTIDE SEQUENCE</scope>
    <source>
        <strain evidence="1">CBS 731.68</strain>
    </source>
</reference>
<protein>
    <submittedName>
        <fullName evidence="1">Uncharacterized protein</fullName>
    </submittedName>
</protein>
<evidence type="ECO:0000313" key="2">
    <source>
        <dbReference type="Proteomes" id="UP001302602"/>
    </source>
</evidence>
<keyword evidence="2" id="KW-1185">Reference proteome</keyword>
<name>A0AAN6U111_9PEZI</name>
<evidence type="ECO:0000313" key="1">
    <source>
        <dbReference type="EMBL" id="KAK4124453.1"/>
    </source>
</evidence>
<reference evidence="1" key="2">
    <citation type="submission" date="2023-05" db="EMBL/GenBank/DDBJ databases">
        <authorList>
            <consortium name="Lawrence Berkeley National Laboratory"/>
            <person name="Steindorff A."/>
            <person name="Hensen N."/>
            <person name="Bonometti L."/>
            <person name="Westerberg I."/>
            <person name="Brannstrom I.O."/>
            <person name="Guillou S."/>
            <person name="Cros-Aarteil S."/>
            <person name="Calhoun S."/>
            <person name="Haridas S."/>
            <person name="Kuo A."/>
            <person name="Mondo S."/>
            <person name="Pangilinan J."/>
            <person name="Riley R."/>
            <person name="Labutti K."/>
            <person name="Andreopoulos B."/>
            <person name="Lipzen A."/>
            <person name="Chen C."/>
            <person name="Yanf M."/>
            <person name="Daum C."/>
            <person name="Ng V."/>
            <person name="Clum A."/>
            <person name="Ohm R."/>
            <person name="Martin F."/>
            <person name="Silar P."/>
            <person name="Natvig D."/>
            <person name="Lalanne C."/>
            <person name="Gautier V."/>
            <person name="Ament-Velasquez S.L."/>
            <person name="Kruys A."/>
            <person name="Hutchinson M.I."/>
            <person name="Powell A.J."/>
            <person name="Barry K."/>
            <person name="Miller A.N."/>
            <person name="Grigoriev I.V."/>
            <person name="Debuchy R."/>
            <person name="Gladieux P."/>
            <person name="Thoren M.H."/>
            <person name="Johannesson H."/>
        </authorList>
    </citation>
    <scope>NUCLEOTIDE SEQUENCE</scope>
    <source>
        <strain evidence="1">CBS 731.68</strain>
    </source>
</reference>
<dbReference type="AlphaFoldDB" id="A0AAN6U111"/>